<feature type="modified residue" description="Phosphohistidine" evidence="2">
    <location>
        <position position="60"/>
    </location>
</feature>
<evidence type="ECO:0000259" key="3">
    <source>
        <dbReference type="PROSITE" id="PS50894"/>
    </source>
</evidence>
<protein>
    <submittedName>
        <fullName evidence="4">HPt (Histidine-containing phosphotransfer) domain-containing protein</fullName>
    </submittedName>
</protein>
<reference evidence="4 5" key="1">
    <citation type="submission" date="2020-08" db="EMBL/GenBank/DDBJ databases">
        <title>The Agave Microbiome: Exploring the role of microbial communities in plant adaptations to desert environments.</title>
        <authorList>
            <person name="Partida-Martinez L.P."/>
        </authorList>
    </citation>
    <scope>NUCLEOTIDE SEQUENCE [LARGE SCALE GENOMIC DNA]</scope>
    <source>
        <strain evidence="4 5">AS3.13</strain>
    </source>
</reference>
<evidence type="ECO:0000313" key="5">
    <source>
        <dbReference type="Proteomes" id="UP000522313"/>
    </source>
</evidence>
<dbReference type="InterPro" id="IPR036641">
    <property type="entry name" value="HPT_dom_sf"/>
</dbReference>
<dbReference type="RefSeq" id="WP_311770277.1">
    <property type="nucleotide sequence ID" value="NZ_JACHBT010000006.1"/>
</dbReference>
<dbReference type="SUPFAM" id="SSF47226">
    <property type="entry name" value="Histidine-containing phosphotransfer domain, HPT domain"/>
    <property type="match status" value="1"/>
</dbReference>
<keyword evidence="2" id="KW-0597">Phosphoprotein</keyword>
<dbReference type="PROSITE" id="PS50894">
    <property type="entry name" value="HPT"/>
    <property type="match status" value="1"/>
</dbReference>
<keyword evidence="1" id="KW-0902">Two-component regulatory system</keyword>
<feature type="domain" description="HPt" evidence="3">
    <location>
        <begin position="21"/>
        <end position="120"/>
    </location>
</feature>
<evidence type="ECO:0000256" key="2">
    <source>
        <dbReference type="PROSITE-ProRule" id="PRU00110"/>
    </source>
</evidence>
<dbReference type="AlphaFoldDB" id="A0A7X0JBH8"/>
<evidence type="ECO:0000256" key="1">
    <source>
        <dbReference type="ARBA" id="ARBA00023012"/>
    </source>
</evidence>
<gene>
    <name evidence="4" type="ORF">F4693_001478</name>
</gene>
<dbReference type="InterPro" id="IPR008207">
    <property type="entry name" value="Sig_transdc_His_kin_Hpt_dom"/>
</dbReference>
<dbReference type="Gene3D" id="1.20.120.160">
    <property type="entry name" value="HPT domain"/>
    <property type="match status" value="1"/>
</dbReference>
<dbReference type="Pfam" id="PF01627">
    <property type="entry name" value="Hpt"/>
    <property type="match status" value="1"/>
</dbReference>
<evidence type="ECO:0000313" key="4">
    <source>
        <dbReference type="EMBL" id="MBB6504508.1"/>
    </source>
</evidence>
<dbReference type="GO" id="GO:0000160">
    <property type="term" value="P:phosphorelay signal transduction system"/>
    <property type="evidence" value="ECO:0007669"/>
    <property type="project" value="UniProtKB-KW"/>
</dbReference>
<proteinExistence type="predicted"/>
<accession>A0A7X0JBH8</accession>
<sequence length="159" mass="16804">MSLETSNLVDGQALARARAELGTGFARILGYFREDGIKSLTTLEEAVRKANAVAMVIPAHTLKGEARQFGALALAMLAEKIEDHARLCIEHHDSPERAIEDVVALRPLLLQTLALLEREAGVTVVAAPVVAPAPVAPAFVPSPLPGRSRAPGGFGRKIG</sequence>
<dbReference type="GO" id="GO:0004672">
    <property type="term" value="F:protein kinase activity"/>
    <property type="evidence" value="ECO:0007669"/>
    <property type="project" value="UniProtKB-ARBA"/>
</dbReference>
<comment type="caution">
    <text evidence="4">The sequence shown here is derived from an EMBL/GenBank/DDBJ whole genome shotgun (WGS) entry which is preliminary data.</text>
</comment>
<dbReference type="Proteomes" id="UP000522313">
    <property type="component" value="Unassembled WGS sequence"/>
</dbReference>
<dbReference type="EMBL" id="JACHBT010000006">
    <property type="protein sequence ID" value="MBB6504508.1"/>
    <property type="molecule type" value="Genomic_DNA"/>
</dbReference>
<name>A0A7X0JBH8_9SPHN</name>
<organism evidence="4 5">
    <name type="scientific">Sphingomonas endophytica</name>
    <dbReference type="NCBI Taxonomy" id="869719"/>
    <lineage>
        <taxon>Bacteria</taxon>
        <taxon>Pseudomonadati</taxon>
        <taxon>Pseudomonadota</taxon>
        <taxon>Alphaproteobacteria</taxon>
        <taxon>Sphingomonadales</taxon>
        <taxon>Sphingomonadaceae</taxon>
        <taxon>Sphingomonas</taxon>
    </lineage>
</organism>
<reference evidence="4 5" key="2">
    <citation type="submission" date="2020-08" db="EMBL/GenBank/DDBJ databases">
        <authorList>
            <person name="Partida-Martinez L."/>
            <person name="Huntemann M."/>
            <person name="Clum A."/>
            <person name="Wang J."/>
            <person name="Palaniappan K."/>
            <person name="Ritter S."/>
            <person name="Chen I.-M."/>
            <person name="Stamatis D."/>
            <person name="Reddy T."/>
            <person name="O'Malley R."/>
            <person name="Daum C."/>
            <person name="Shapiro N."/>
            <person name="Ivanova N."/>
            <person name="Kyrpides N."/>
            <person name="Woyke T."/>
        </authorList>
    </citation>
    <scope>NUCLEOTIDE SEQUENCE [LARGE SCALE GENOMIC DNA]</scope>
    <source>
        <strain evidence="4 5">AS3.13</strain>
    </source>
</reference>